<dbReference type="InterPro" id="IPR050404">
    <property type="entry name" value="Heme-degrading_MO"/>
</dbReference>
<gene>
    <name evidence="2" type="ORF">ATI61_1149</name>
</gene>
<evidence type="ECO:0000313" key="2">
    <source>
        <dbReference type="EMBL" id="REG24401.1"/>
    </source>
</evidence>
<dbReference type="SUPFAM" id="SSF54909">
    <property type="entry name" value="Dimeric alpha+beta barrel"/>
    <property type="match status" value="1"/>
</dbReference>
<name>A0ABX9JQ90_9BACT</name>
<dbReference type="Pfam" id="PF03992">
    <property type="entry name" value="ABM"/>
    <property type="match status" value="1"/>
</dbReference>
<proteinExistence type="predicted"/>
<dbReference type="PANTHER" id="PTHR34474:SF2">
    <property type="entry name" value="SIGNAL TRANSDUCTION PROTEIN TRAP"/>
    <property type="match status" value="1"/>
</dbReference>
<keyword evidence="2" id="KW-0560">Oxidoreductase</keyword>
<dbReference type="Proteomes" id="UP000256345">
    <property type="component" value="Unassembled WGS sequence"/>
</dbReference>
<dbReference type="Gene3D" id="3.30.70.100">
    <property type="match status" value="1"/>
</dbReference>
<organism evidence="2 3">
    <name type="scientific">Archangium gephyra</name>
    <dbReference type="NCBI Taxonomy" id="48"/>
    <lineage>
        <taxon>Bacteria</taxon>
        <taxon>Pseudomonadati</taxon>
        <taxon>Myxococcota</taxon>
        <taxon>Myxococcia</taxon>
        <taxon>Myxococcales</taxon>
        <taxon>Cystobacterineae</taxon>
        <taxon>Archangiaceae</taxon>
        <taxon>Archangium</taxon>
    </lineage>
</organism>
<dbReference type="GO" id="GO:0004497">
    <property type="term" value="F:monooxygenase activity"/>
    <property type="evidence" value="ECO:0007669"/>
    <property type="project" value="UniProtKB-KW"/>
</dbReference>
<dbReference type="PROSITE" id="PS51725">
    <property type="entry name" value="ABM"/>
    <property type="match status" value="1"/>
</dbReference>
<keyword evidence="2" id="KW-0503">Monooxygenase</keyword>
<sequence>MEAHAHEEYRKDTKPAMTAARTMIVTINRFRASPEDAERLEASFRERSRRVDQYEGFLGLEVLRSFEPEPEFLLVTRWRDRECLKAYFQSEDFKATKAASARQDATFSMYEVVAE</sequence>
<protein>
    <submittedName>
        <fullName evidence="2">Heme-degrading monooxygenase HmoA</fullName>
    </submittedName>
</protein>
<evidence type="ECO:0000313" key="3">
    <source>
        <dbReference type="Proteomes" id="UP000256345"/>
    </source>
</evidence>
<dbReference type="InterPro" id="IPR011008">
    <property type="entry name" value="Dimeric_a/b-barrel"/>
</dbReference>
<keyword evidence="3" id="KW-1185">Reference proteome</keyword>
<dbReference type="PANTHER" id="PTHR34474">
    <property type="entry name" value="SIGNAL TRANSDUCTION PROTEIN TRAP"/>
    <property type="match status" value="1"/>
</dbReference>
<dbReference type="EMBL" id="QUMU01000014">
    <property type="protein sequence ID" value="REG24401.1"/>
    <property type="molecule type" value="Genomic_DNA"/>
</dbReference>
<feature type="domain" description="ABM" evidence="1">
    <location>
        <begin position="24"/>
        <end position="113"/>
    </location>
</feature>
<accession>A0ABX9JQ90</accession>
<dbReference type="InterPro" id="IPR007138">
    <property type="entry name" value="ABM_dom"/>
</dbReference>
<reference evidence="2 3" key="1">
    <citation type="submission" date="2018-08" db="EMBL/GenBank/DDBJ databases">
        <title>Genomic Encyclopedia of Archaeal and Bacterial Type Strains, Phase II (KMG-II): from individual species to whole genera.</title>
        <authorList>
            <person name="Goeker M."/>
        </authorList>
    </citation>
    <scope>NUCLEOTIDE SEQUENCE [LARGE SCALE GENOMIC DNA]</scope>
    <source>
        <strain evidence="2 3">DSM 2261</strain>
    </source>
</reference>
<evidence type="ECO:0000259" key="1">
    <source>
        <dbReference type="PROSITE" id="PS51725"/>
    </source>
</evidence>
<comment type="caution">
    <text evidence="2">The sequence shown here is derived from an EMBL/GenBank/DDBJ whole genome shotgun (WGS) entry which is preliminary data.</text>
</comment>